<dbReference type="EMBL" id="MU865418">
    <property type="protein sequence ID" value="KAK4223680.1"/>
    <property type="molecule type" value="Genomic_DNA"/>
</dbReference>
<dbReference type="PANTHER" id="PTHR33048">
    <property type="entry name" value="PTH11-LIKE INTEGRAL MEMBRANE PROTEIN (AFU_ORTHOLOGUE AFUA_5G11245)"/>
    <property type="match status" value="1"/>
</dbReference>
<evidence type="ECO:0000256" key="2">
    <source>
        <dbReference type="ARBA" id="ARBA00022692"/>
    </source>
</evidence>
<evidence type="ECO:0000256" key="6">
    <source>
        <dbReference type="SAM" id="MobiDB-lite"/>
    </source>
</evidence>
<feature type="transmembrane region" description="Helical" evidence="7">
    <location>
        <begin position="28"/>
        <end position="53"/>
    </location>
</feature>
<keyword evidence="2 7" id="KW-0812">Transmembrane</keyword>
<reference evidence="9" key="1">
    <citation type="journal article" date="2023" name="Mol. Phylogenet. Evol.">
        <title>Genome-scale phylogeny and comparative genomics of the fungal order Sordariales.</title>
        <authorList>
            <person name="Hensen N."/>
            <person name="Bonometti L."/>
            <person name="Westerberg I."/>
            <person name="Brannstrom I.O."/>
            <person name="Guillou S."/>
            <person name="Cros-Aarteil S."/>
            <person name="Calhoun S."/>
            <person name="Haridas S."/>
            <person name="Kuo A."/>
            <person name="Mondo S."/>
            <person name="Pangilinan J."/>
            <person name="Riley R."/>
            <person name="LaButti K."/>
            <person name="Andreopoulos B."/>
            <person name="Lipzen A."/>
            <person name="Chen C."/>
            <person name="Yan M."/>
            <person name="Daum C."/>
            <person name="Ng V."/>
            <person name="Clum A."/>
            <person name="Steindorff A."/>
            <person name="Ohm R.A."/>
            <person name="Martin F."/>
            <person name="Silar P."/>
            <person name="Natvig D.O."/>
            <person name="Lalanne C."/>
            <person name="Gautier V."/>
            <person name="Ament-Velasquez S.L."/>
            <person name="Kruys A."/>
            <person name="Hutchinson M.I."/>
            <person name="Powell A.J."/>
            <person name="Barry K."/>
            <person name="Miller A.N."/>
            <person name="Grigoriev I.V."/>
            <person name="Debuchy R."/>
            <person name="Gladieux P."/>
            <person name="Hiltunen Thoren M."/>
            <person name="Johannesson H."/>
        </authorList>
    </citation>
    <scope>NUCLEOTIDE SEQUENCE</scope>
    <source>
        <strain evidence="9">CBS 990.96</strain>
    </source>
</reference>
<dbReference type="Pfam" id="PF20684">
    <property type="entry name" value="Fung_rhodopsin"/>
    <property type="match status" value="1"/>
</dbReference>
<evidence type="ECO:0000256" key="4">
    <source>
        <dbReference type="ARBA" id="ARBA00023136"/>
    </source>
</evidence>
<dbReference type="InterPro" id="IPR052337">
    <property type="entry name" value="SAT4-like"/>
</dbReference>
<keyword evidence="10" id="KW-1185">Reference proteome</keyword>
<comment type="subcellular location">
    <subcellularLocation>
        <location evidence="1">Membrane</location>
        <topology evidence="1">Multi-pass membrane protein</topology>
    </subcellularLocation>
</comment>
<feature type="transmembrane region" description="Helical" evidence="7">
    <location>
        <begin position="273"/>
        <end position="297"/>
    </location>
</feature>
<feature type="transmembrane region" description="Helical" evidence="7">
    <location>
        <begin position="145"/>
        <end position="168"/>
    </location>
</feature>
<evidence type="ECO:0000313" key="9">
    <source>
        <dbReference type="EMBL" id="KAK4223680.1"/>
    </source>
</evidence>
<dbReference type="GO" id="GO:0016020">
    <property type="term" value="C:membrane"/>
    <property type="evidence" value="ECO:0007669"/>
    <property type="project" value="UniProtKB-SubCell"/>
</dbReference>
<feature type="transmembrane region" description="Helical" evidence="7">
    <location>
        <begin position="231"/>
        <end position="253"/>
    </location>
</feature>
<evidence type="ECO:0000256" key="7">
    <source>
        <dbReference type="SAM" id="Phobius"/>
    </source>
</evidence>
<reference evidence="9" key="2">
    <citation type="submission" date="2023-05" db="EMBL/GenBank/DDBJ databases">
        <authorList>
            <consortium name="Lawrence Berkeley National Laboratory"/>
            <person name="Steindorff A."/>
            <person name="Hensen N."/>
            <person name="Bonometti L."/>
            <person name="Westerberg I."/>
            <person name="Brannstrom I.O."/>
            <person name="Guillou S."/>
            <person name="Cros-Aarteil S."/>
            <person name="Calhoun S."/>
            <person name="Haridas S."/>
            <person name="Kuo A."/>
            <person name="Mondo S."/>
            <person name="Pangilinan J."/>
            <person name="Riley R."/>
            <person name="Labutti K."/>
            <person name="Andreopoulos B."/>
            <person name="Lipzen A."/>
            <person name="Chen C."/>
            <person name="Yanf M."/>
            <person name="Daum C."/>
            <person name="Ng V."/>
            <person name="Clum A."/>
            <person name="Ohm R."/>
            <person name="Martin F."/>
            <person name="Silar P."/>
            <person name="Natvig D."/>
            <person name="Lalanne C."/>
            <person name="Gautier V."/>
            <person name="Ament-Velasquez S.L."/>
            <person name="Kruys A."/>
            <person name="Hutchinson M.I."/>
            <person name="Powell A.J."/>
            <person name="Barry K."/>
            <person name="Miller A.N."/>
            <person name="Grigoriev I.V."/>
            <person name="Debuchy R."/>
            <person name="Gladieux P."/>
            <person name="Thoren M.H."/>
            <person name="Johannesson H."/>
        </authorList>
    </citation>
    <scope>NUCLEOTIDE SEQUENCE</scope>
    <source>
        <strain evidence="9">CBS 990.96</strain>
    </source>
</reference>
<feature type="region of interest" description="Disordered" evidence="6">
    <location>
        <begin position="307"/>
        <end position="339"/>
    </location>
</feature>
<evidence type="ECO:0000256" key="1">
    <source>
        <dbReference type="ARBA" id="ARBA00004141"/>
    </source>
</evidence>
<comment type="similarity">
    <text evidence="5">Belongs to the SAT4 family.</text>
</comment>
<evidence type="ECO:0000256" key="5">
    <source>
        <dbReference type="ARBA" id="ARBA00038359"/>
    </source>
</evidence>
<keyword evidence="3 7" id="KW-1133">Transmembrane helix</keyword>
<dbReference type="AlphaFoldDB" id="A0AAN7BHU2"/>
<evidence type="ECO:0000313" key="10">
    <source>
        <dbReference type="Proteomes" id="UP001301958"/>
    </source>
</evidence>
<feature type="region of interest" description="Disordered" evidence="6">
    <location>
        <begin position="1"/>
        <end position="21"/>
    </location>
</feature>
<dbReference type="PANTHER" id="PTHR33048:SF158">
    <property type="entry name" value="MEMBRANE PROTEIN PTH11-LIKE, PUTATIVE-RELATED"/>
    <property type="match status" value="1"/>
</dbReference>
<evidence type="ECO:0000259" key="8">
    <source>
        <dbReference type="Pfam" id="PF20684"/>
    </source>
</evidence>
<evidence type="ECO:0000256" key="3">
    <source>
        <dbReference type="ARBA" id="ARBA00022989"/>
    </source>
</evidence>
<keyword evidence="4 7" id="KW-0472">Membrane</keyword>
<dbReference type="InterPro" id="IPR049326">
    <property type="entry name" value="Rhodopsin_dom_fungi"/>
</dbReference>
<name>A0AAN7BHU2_9PEZI</name>
<organism evidence="9 10">
    <name type="scientific">Podospora fimiseda</name>
    <dbReference type="NCBI Taxonomy" id="252190"/>
    <lineage>
        <taxon>Eukaryota</taxon>
        <taxon>Fungi</taxon>
        <taxon>Dikarya</taxon>
        <taxon>Ascomycota</taxon>
        <taxon>Pezizomycotina</taxon>
        <taxon>Sordariomycetes</taxon>
        <taxon>Sordariomycetidae</taxon>
        <taxon>Sordariales</taxon>
        <taxon>Podosporaceae</taxon>
        <taxon>Podospora</taxon>
    </lineage>
</organism>
<feature type="transmembrane region" description="Helical" evidence="7">
    <location>
        <begin position="197"/>
        <end position="219"/>
    </location>
</feature>
<sequence>MADIDFTKTPAVAPPEGKTSNLENPHSIAPLVTIFTYVTTPPMVLALILRFYTRIFVSRKLGIDDWLSAIAGGCMIGTVAVLWPTLDNPNGRHIWDVPISAFFRSDFPWRSAVPAYVYFIAALSIKNSILLSYRRLFQISTTANIMIWLGIGLTTIFYTVFLIIYPIYCFPRASDKPKGGWWSLEFRDRCYKINAPIAISSGVFSSVIDIYILVIPLIPVTRLRHSLRKKIGICAIFVAGSMACVFSIIGLGFRVKFKPNDPNYDITYAPVPLWAMHLGEINMGIVSSTVPVAFIVFRRLTTKFRGQKSKESSSQSKPVDSDEGNQQLEMGRYPQVEGQGSNEVLTYASADYDYHHHLRVESNKNGRAYQG</sequence>
<feature type="transmembrane region" description="Helical" evidence="7">
    <location>
        <begin position="65"/>
        <end position="86"/>
    </location>
</feature>
<feature type="transmembrane region" description="Helical" evidence="7">
    <location>
        <begin position="115"/>
        <end position="133"/>
    </location>
</feature>
<feature type="domain" description="Rhodopsin" evidence="8">
    <location>
        <begin position="49"/>
        <end position="297"/>
    </location>
</feature>
<comment type="caution">
    <text evidence="9">The sequence shown here is derived from an EMBL/GenBank/DDBJ whole genome shotgun (WGS) entry which is preliminary data.</text>
</comment>
<protein>
    <recommendedName>
        <fullName evidence="8">Rhodopsin domain-containing protein</fullName>
    </recommendedName>
</protein>
<proteinExistence type="inferred from homology"/>
<accession>A0AAN7BHU2</accession>
<gene>
    <name evidence="9" type="ORF">QBC38DRAFT_425038</name>
</gene>
<dbReference type="Proteomes" id="UP001301958">
    <property type="component" value="Unassembled WGS sequence"/>
</dbReference>